<keyword evidence="4" id="KW-1185">Reference proteome</keyword>
<proteinExistence type="predicted"/>
<protein>
    <recommendedName>
        <fullName evidence="2">WSC domain-containing protein</fullName>
    </recommendedName>
</protein>
<dbReference type="PANTHER" id="PTHR43662">
    <property type="match status" value="1"/>
</dbReference>
<accession>A0A5N5WNI7</accession>
<dbReference type="OrthoDB" id="74764at2759"/>
<organism evidence="3 4">
    <name type="scientific">Aspergillus leporis</name>
    <dbReference type="NCBI Taxonomy" id="41062"/>
    <lineage>
        <taxon>Eukaryota</taxon>
        <taxon>Fungi</taxon>
        <taxon>Dikarya</taxon>
        <taxon>Ascomycota</taxon>
        <taxon>Pezizomycotina</taxon>
        <taxon>Eurotiomycetes</taxon>
        <taxon>Eurotiomycetidae</taxon>
        <taxon>Eurotiales</taxon>
        <taxon>Aspergillaceae</taxon>
        <taxon>Aspergillus</taxon>
        <taxon>Aspergillus subgen. Circumdati</taxon>
    </lineage>
</organism>
<dbReference type="InterPro" id="IPR002889">
    <property type="entry name" value="WSC_carb-bd"/>
</dbReference>
<keyword evidence="1" id="KW-0732">Signal</keyword>
<dbReference type="EMBL" id="ML732314">
    <property type="protein sequence ID" value="KAB8070116.1"/>
    <property type="molecule type" value="Genomic_DNA"/>
</dbReference>
<dbReference type="Pfam" id="PF01822">
    <property type="entry name" value="WSC"/>
    <property type="match status" value="1"/>
</dbReference>
<sequence length="507" mass="55336">MLLNNVKVAALGALTLSVAPTAAFFRMPCPSRLVQERADPIVNPGVVGGHVHTISGGSAFAFSMSYEDARASECSSCPIKQDLSNYWTPKLYYHAKNGSFISVPQVGDGNGAAGGMIVYYLQRPGPNNDKLHAFPKGFRMLAGDPFKRNFTENFESQAVSYACLDYNGPAKPETNGFPNYNCPNGLRIQIFFPSCWDGKNLDSPDHRSHMAYPISGAYNNGECPDTHPVHLVSLFFEVHWDTNLFADDWYGASQPFVLANGDPTGFGMHGDFVNGWDIDVLQTAIDNCLNDSGLLEDCIANGKQVFNFFTDQECQACKLPSFVDEQINGVLEKLPGCNPLTYGPERGQPVPCQTTAISEAALYFTDLTEKKHWEYVGCGADNLSNRTLKAKSTNNGDMTVERCVDFCSTNGYSYAGLEYSSECYCDNALAVEPKKGVMGSCQMRCAGDNSQFCGGGGSIAIYHNCADNPVCENVRVGSPGNTRKSTQSTIRRHLAKHRNVMHNGLSF</sequence>
<evidence type="ECO:0000313" key="4">
    <source>
        <dbReference type="Proteomes" id="UP000326565"/>
    </source>
</evidence>
<reference evidence="3 4" key="1">
    <citation type="submission" date="2019-04" db="EMBL/GenBank/DDBJ databases">
        <title>Friends and foes A comparative genomics study of 23 Aspergillus species from section Flavi.</title>
        <authorList>
            <consortium name="DOE Joint Genome Institute"/>
            <person name="Kjaerbolling I."/>
            <person name="Vesth T."/>
            <person name="Frisvad J.C."/>
            <person name="Nybo J.L."/>
            <person name="Theobald S."/>
            <person name="Kildgaard S."/>
            <person name="Isbrandt T."/>
            <person name="Kuo A."/>
            <person name="Sato A."/>
            <person name="Lyhne E.K."/>
            <person name="Kogle M.E."/>
            <person name="Wiebenga A."/>
            <person name="Kun R.S."/>
            <person name="Lubbers R.J."/>
            <person name="Makela M.R."/>
            <person name="Barry K."/>
            <person name="Chovatia M."/>
            <person name="Clum A."/>
            <person name="Daum C."/>
            <person name="Haridas S."/>
            <person name="He G."/>
            <person name="LaButti K."/>
            <person name="Lipzen A."/>
            <person name="Mondo S."/>
            <person name="Riley R."/>
            <person name="Salamov A."/>
            <person name="Simmons B.A."/>
            <person name="Magnuson J.K."/>
            <person name="Henrissat B."/>
            <person name="Mortensen U.H."/>
            <person name="Larsen T.O."/>
            <person name="Devries R.P."/>
            <person name="Grigoriev I.V."/>
            <person name="Machida M."/>
            <person name="Baker S.E."/>
            <person name="Andersen M.R."/>
        </authorList>
    </citation>
    <scope>NUCLEOTIDE SEQUENCE [LARGE SCALE GENOMIC DNA]</scope>
    <source>
        <strain evidence="3 4">CBS 151.66</strain>
    </source>
</reference>
<dbReference type="Pfam" id="PF09362">
    <property type="entry name" value="DUF1996"/>
    <property type="match status" value="1"/>
</dbReference>
<dbReference type="AlphaFoldDB" id="A0A5N5WNI7"/>
<evidence type="ECO:0000256" key="1">
    <source>
        <dbReference type="SAM" id="SignalP"/>
    </source>
</evidence>
<evidence type="ECO:0000259" key="2">
    <source>
        <dbReference type="PROSITE" id="PS51212"/>
    </source>
</evidence>
<evidence type="ECO:0000313" key="3">
    <source>
        <dbReference type="EMBL" id="KAB8070116.1"/>
    </source>
</evidence>
<feature type="signal peptide" evidence="1">
    <location>
        <begin position="1"/>
        <end position="23"/>
    </location>
</feature>
<feature type="domain" description="WSC" evidence="2">
    <location>
        <begin position="372"/>
        <end position="465"/>
    </location>
</feature>
<dbReference type="Proteomes" id="UP000326565">
    <property type="component" value="Unassembled WGS sequence"/>
</dbReference>
<dbReference type="PANTHER" id="PTHR43662:SF3">
    <property type="entry name" value="DOMAIN PROTEIN, PUTATIVE (AFU_ORTHOLOGUE AFUA_6G11970)-RELATED"/>
    <property type="match status" value="1"/>
</dbReference>
<gene>
    <name evidence="3" type="ORF">BDV29DRAFT_160790</name>
</gene>
<feature type="chain" id="PRO_5024930536" description="WSC domain-containing protein" evidence="1">
    <location>
        <begin position="24"/>
        <end position="507"/>
    </location>
</feature>
<dbReference type="PROSITE" id="PS51212">
    <property type="entry name" value="WSC"/>
    <property type="match status" value="1"/>
</dbReference>
<dbReference type="SMART" id="SM00321">
    <property type="entry name" value="WSC"/>
    <property type="match status" value="1"/>
</dbReference>
<name>A0A5N5WNI7_9EURO</name>
<dbReference type="InterPro" id="IPR018535">
    <property type="entry name" value="DUF1996"/>
</dbReference>